<keyword evidence="1" id="KW-0472">Membrane</keyword>
<dbReference type="OrthoDB" id="10412519at2759"/>
<dbReference type="AlphaFoldDB" id="A0A2P5CSY6"/>
<evidence type="ECO:0008006" key="4">
    <source>
        <dbReference type="Google" id="ProtNLM"/>
    </source>
</evidence>
<protein>
    <recommendedName>
        <fullName evidence="4">Transmembrane protein</fullName>
    </recommendedName>
</protein>
<keyword evidence="3" id="KW-1185">Reference proteome</keyword>
<evidence type="ECO:0000313" key="2">
    <source>
        <dbReference type="EMBL" id="PON64165.1"/>
    </source>
</evidence>
<organism evidence="2 3">
    <name type="scientific">Parasponia andersonii</name>
    <name type="common">Sponia andersonii</name>
    <dbReference type="NCBI Taxonomy" id="3476"/>
    <lineage>
        <taxon>Eukaryota</taxon>
        <taxon>Viridiplantae</taxon>
        <taxon>Streptophyta</taxon>
        <taxon>Embryophyta</taxon>
        <taxon>Tracheophyta</taxon>
        <taxon>Spermatophyta</taxon>
        <taxon>Magnoliopsida</taxon>
        <taxon>eudicotyledons</taxon>
        <taxon>Gunneridae</taxon>
        <taxon>Pentapetalae</taxon>
        <taxon>rosids</taxon>
        <taxon>fabids</taxon>
        <taxon>Rosales</taxon>
        <taxon>Cannabaceae</taxon>
        <taxon>Parasponia</taxon>
    </lineage>
</organism>
<feature type="transmembrane region" description="Helical" evidence="1">
    <location>
        <begin position="38"/>
        <end position="57"/>
    </location>
</feature>
<keyword evidence="1" id="KW-1133">Transmembrane helix</keyword>
<dbReference type="EMBL" id="JXTB01000098">
    <property type="protein sequence ID" value="PON64165.1"/>
    <property type="molecule type" value="Genomic_DNA"/>
</dbReference>
<name>A0A2P5CSY6_PARAD</name>
<proteinExistence type="predicted"/>
<reference evidence="3" key="1">
    <citation type="submission" date="2016-06" db="EMBL/GenBank/DDBJ databases">
        <title>Parallel loss of symbiosis genes in relatives of nitrogen-fixing non-legume Parasponia.</title>
        <authorList>
            <person name="Van Velzen R."/>
            <person name="Holmer R."/>
            <person name="Bu F."/>
            <person name="Rutten L."/>
            <person name="Van Zeijl A."/>
            <person name="Liu W."/>
            <person name="Santuari L."/>
            <person name="Cao Q."/>
            <person name="Sharma T."/>
            <person name="Shen D."/>
            <person name="Roswanjaya Y."/>
            <person name="Wardhani T."/>
            <person name="Kalhor M.S."/>
            <person name="Jansen J."/>
            <person name="Van den Hoogen J."/>
            <person name="Gungor B."/>
            <person name="Hartog M."/>
            <person name="Hontelez J."/>
            <person name="Verver J."/>
            <person name="Yang W.-C."/>
            <person name="Schijlen E."/>
            <person name="Repin R."/>
            <person name="Schilthuizen M."/>
            <person name="Schranz E."/>
            <person name="Heidstra R."/>
            <person name="Miyata K."/>
            <person name="Fedorova E."/>
            <person name="Kohlen W."/>
            <person name="Bisseling T."/>
            <person name="Smit S."/>
            <person name="Geurts R."/>
        </authorList>
    </citation>
    <scope>NUCLEOTIDE SEQUENCE [LARGE SCALE GENOMIC DNA]</scope>
    <source>
        <strain evidence="3">cv. WU1-14</strain>
    </source>
</reference>
<gene>
    <name evidence="2" type="ORF">PanWU01x14_126870</name>
</gene>
<evidence type="ECO:0000256" key="1">
    <source>
        <dbReference type="SAM" id="Phobius"/>
    </source>
</evidence>
<dbReference type="Proteomes" id="UP000237105">
    <property type="component" value="Unassembled WGS sequence"/>
</dbReference>
<feature type="transmembrane region" description="Helical" evidence="1">
    <location>
        <begin position="12"/>
        <end position="32"/>
    </location>
</feature>
<evidence type="ECO:0000313" key="3">
    <source>
        <dbReference type="Proteomes" id="UP000237105"/>
    </source>
</evidence>
<comment type="caution">
    <text evidence="2">The sequence shown here is derived from an EMBL/GenBank/DDBJ whole genome shotgun (WGS) entry which is preliminary data.</text>
</comment>
<accession>A0A2P5CSY6</accession>
<keyword evidence="1" id="KW-0812">Transmembrane</keyword>
<sequence length="109" mass="12590">MKGLGLKKSRDGLHINIVKVVLLVIFTNFLLVFPLSSIIPIIYFAVYVIPMFFHFYIPSFFTPLPLSYETENETWIWEGDQEVGVRSLMGDLSFGVVRKHVLRQIVDMP</sequence>